<proteinExistence type="predicted"/>
<comment type="caution">
    <text evidence="2">The sequence shown here is derived from an EMBL/GenBank/DDBJ whole genome shotgun (WGS) entry which is preliminary data.</text>
</comment>
<protein>
    <submittedName>
        <fullName evidence="2">Uncharacterized protein</fullName>
    </submittedName>
</protein>
<evidence type="ECO:0000256" key="1">
    <source>
        <dbReference type="SAM" id="MobiDB-lite"/>
    </source>
</evidence>
<organism evidence="2 3">
    <name type="scientific">Rhizoctonia solani</name>
    <dbReference type="NCBI Taxonomy" id="456999"/>
    <lineage>
        <taxon>Eukaryota</taxon>
        <taxon>Fungi</taxon>
        <taxon>Dikarya</taxon>
        <taxon>Basidiomycota</taxon>
        <taxon>Agaricomycotina</taxon>
        <taxon>Agaricomycetes</taxon>
        <taxon>Cantharellales</taxon>
        <taxon>Ceratobasidiaceae</taxon>
        <taxon>Rhizoctonia</taxon>
    </lineage>
</organism>
<gene>
    <name evidence="2" type="ORF">RDB_LOCUS8103</name>
</gene>
<reference evidence="2" key="1">
    <citation type="submission" date="2021-01" db="EMBL/GenBank/DDBJ databases">
        <authorList>
            <person name="Kaushik A."/>
        </authorList>
    </citation>
    <scope>NUCLEOTIDE SEQUENCE</scope>
    <source>
        <strain evidence="2">Type strain: AG8-Rh-89/</strain>
    </source>
</reference>
<evidence type="ECO:0000313" key="2">
    <source>
        <dbReference type="EMBL" id="CAE6418799.1"/>
    </source>
</evidence>
<name>A0A8H3AHL5_9AGAM</name>
<sequence length="292" mass="31619">MSPPSSTPKPNKGFRRLLEPFNLSQPLPLQSSSQPTPGMPAIATTTSRDTGSAEHPILELPLIDNDATVARLSGPAPNLIDVGQEISPEAVIAADRTPVILPTKSLSSPTIGPFEIPLTRDHVTICSGSDPMTATSPVQTKRGPNTAWNGLRESLQSFKRLSNEISFLSAVIGSLLSCLDGLELAAQNYPDFEGMATELTIIIQSLEQYTDGSSLILMSDSTTRIFMAIKKQVNEIGERMRQGSTGNTQGSQLDEDLVNHYRQIQSHFRRLKIGASLSAGSIEDESLMVREY</sequence>
<accession>A0A8H3AHL5</accession>
<evidence type="ECO:0000313" key="3">
    <source>
        <dbReference type="Proteomes" id="UP000663850"/>
    </source>
</evidence>
<dbReference type="EMBL" id="CAJMWZ010000407">
    <property type="protein sequence ID" value="CAE6418799.1"/>
    <property type="molecule type" value="Genomic_DNA"/>
</dbReference>
<feature type="region of interest" description="Disordered" evidence="1">
    <location>
        <begin position="1"/>
        <end position="50"/>
    </location>
</feature>
<dbReference type="AlphaFoldDB" id="A0A8H3AHL5"/>
<feature type="compositionally biased region" description="Low complexity" evidence="1">
    <location>
        <begin position="23"/>
        <end position="35"/>
    </location>
</feature>
<dbReference type="Proteomes" id="UP000663850">
    <property type="component" value="Unassembled WGS sequence"/>
</dbReference>